<evidence type="ECO:0000256" key="1">
    <source>
        <dbReference type="ARBA" id="ARBA00022723"/>
    </source>
</evidence>
<feature type="region of interest" description="Disordered" evidence="5">
    <location>
        <begin position="182"/>
        <end position="224"/>
    </location>
</feature>
<dbReference type="AlphaFoldDB" id="A0A2C7AW21"/>
<dbReference type="PANTHER" id="PTHR42988:SF2">
    <property type="entry name" value="CYCLIC NUCLEOTIDE PHOSPHODIESTERASE CBUA0032-RELATED"/>
    <property type="match status" value="1"/>
</dbReference>
<name>A0A2C7AW21_9ACTN</name>
<dbReference type="SUPFAM" id="SSF56300">
    <property type="entry name" value="Metallo-dependent phosphatases"/>
    <property type="match status" value="1"/>
</dbReference>
<dbReference type="InterPro" id="IPR004843">
    <property type="entry name" value="Calcineurin-like_PHP"/>
</dbReference>
<keyword evidence="2" id="KW-0378">Hydrolase</keyword>
<feature type="region of interest" description="Disordered" evidence="5">
    <location>
        <begin position="52"/>
        <end position="73"/>
    </location>
</feature>
<evidence type="ECO:0000256" key="4">
    <source>
        <dbReference type="ARBA" id="ARBA00025742"/>
    </source>
</evidence>
<evidence type="ECO:0000313" key="7">
    <source>
        <dbReference type="EMBL" id="SBN39673.1"/>
    </source>
</evidence>
<feature type="region of interest" description="Disordered" evidence="5">
    <location>
        <begin position="1"/>
        <end position="31"/>
    </location>
</feature>
<dbReference type="GO" id="GO:0046872">
    <property type="term" value="F:metal ion binding"/>
    <property type="evidence" value="ECO:0007669"/>
    <property type="project" value="UniProtKB-KW"/>
</dbReference>
<dbReference type="InterPro" id="IPR029052">
    <property type="entry name" value="Metallo-depent_PP-like"/>
</dbReference>
<evidence type="ECO:0000256" key="2">
    <source>
        <dbReference type="ARBA" id="ARBA00022801"/>
    </source>
</evidence>
<dbReference type="GO" id="GO:0016787">
    <property type="term" value="F:hydrolase activity"/>
    <property type="evidence" value="ECO:0007669"/>
    <property type="project" value="UniProtKB-KW"/>
</dbReference>
<comment type="similarity">
    <text evidence="4">Belongs to the cyclic nucleotide phosphodiesterase class-III family.</text>
</comment>
<organism evidence="7">
    <name type="scientific">Propionibacterium freudenreichii</name>
    <dbReference type="NCBI Taxonomy" id="1744"/>
    <lineage>
        <taxon>Bacteria</taxon>
        <taxon>Bacillati</taxon>
        <taxon>Actinomycetota</taxon>
        <taxon>Actinomycetes</taxon>
        <taxon>Propionibacteriales</taxon>
        <taxon>Propionibacteriaceae</taxon>
        <taxon>Propionibacterium</taxon>
    </lineage>
</organism>
<feature type="domain" description="Calcineurin-like phosphoesterase" evidence="6">
    <location>
        <begin position="207"/>
        <end position="441"/>
    </location>
</feature>
<sequence>MSDISREATTDDDPADNGPAAGDTADTTNHRIVRAQPYQGRYVELTDAPGEPHVARDELAPGIGDDPTSDWTPSGGPLLSLAQLTDFQLADLISPARTDYLQRRSDDPRWTRMTPSYRPEEFLELHAIEGVAASIREFAEQHHLDVTVTTGDNTDSAQHNELATYMRLVTGGPVDPTALGVGHPSSPTGLADDPAYSHPSGTAPDEFTDRGVPRRPGADAAAAKPFTATGVGTPWLTVYGNHDALVQGRATGSSLYSEYVQGNRKPVEPPAGYEPADEALVDFVADPMVLTGGPSIPVPADPDRRVLDREGYVKGHLAADGLPVGHGFSELNAETHTAYYVWDAVPGMRIITLDTNNAAGFWDGALNDGQFTWLAERLAEVSADSDDPRLVIIAAHHGLSTLTNGYRDAEHHEELHLADDVEALLHRHPQVIAWISGHTHVNLVTPRPADGQQSSPGGGFVEFSTAAVSEWPVQWRHLEVRIAPRGAVIRSTIHDSAAPLHAESWQTPLELASLHRAVAANDPDAVGGLEAQGSARDRNVIVHVPLPPELVSAVLRASLTRD</sequence>
<protein>
    <submittedName>
        <fullName evidence="7">Metallophosphoesterase</fullName>
    </submittedName>
</protein>
<evidence type="ECO:0000256" key="5">
    <source>
        <dbReference type="SAM" id="MobiDB-lite"/>
    </source>
</evidence>
<proteinExistence type="inferred from homology"/>
<keyword evidence="3" id="KW-0408">Iron</keyword>
<reference evidence="7" key="1">
    <citation type="submission" date="2016-05" db="EMBL/GenBank/DDBJ databases">
        <authorList>
            <person name="Lavstsen T."/>
            <person name="Jespersen J.S."/>
        </authorList>
    </citation>
    <scope>NUCLEOTIDE SEQUENCE</scope>
    <source>
        <strain evidence="7">PFRJS10</strain>
    </source>
</reference>
<gene>
    <name evidence="7" type="ORF">PFR_JS10_2030</name>
</gene>
<accession>A0A2C7AW21</accession>
<dbReference type="RefSeq" id="WP_063493620.1">
    <property type="nucleotide sequence ID" value="NZ_CP120879.1"/>
</dbReference>
<dbReference type="InterPro" id="IPR050884">
    <property type="entry name" value="CNP_phosphodiesterase-III"/>
</dbReference>
<feature type="compositionally biased region" description="Low complexity" evidence="5">
    <location>
        <begin position="16"/>
        <end position="27"/>
    </location>
</feature>
<dbReference type="PANTHER" id="PTHR42988">
    <property type="entry name" value="PHOSPHOHYDROLASE"/>
    <property type="match status" value="1"/>
</dbReference>
<keyword evidence="1" id="KW-0479">Metal-binding</keyword>
<dbReference type="Pfam" id="PF00149">
    <property type="entry name" value="Metallophos"/>
    <property type="match status" value="1"/>
</dbReference>
<dbReference type="EMBL" id="LT576035">
    <property type="protein sequence ID" value="SBN39673.1"/>
    <property type="molecule type" value="Genomic_DNA"/>
</dbReference>
<feature type="compositionally biased region" description="Low complexity" evidence="5">
    <location>
        <begin position="214"/>
        <end position="224"/>
    </location>
</feature>
<evidence type="ECO:0000259" key="6">
    <source>
        <dbReference type="Pfam" id="PF00149"/>
    </source>
</evidence>
<dbReference type="Gene3D" id="3.60.21.10">
    <property type="match status" value="1"/>
</dbReference>
<evidence type="ECO:0000256" key="3">
    <source>
        <dbReference type="ARBA" id="ARBA00023004"/>
    </source>
</evidence>